<evidence type="ECO:0000256" key="2">
    <source>
        <dbReference type="SAM" id="Phobius"/>
    </source>
</evidence>
<dbReference type="GO" id="GO:0015293">
    <property type="term" value="F:symporter activity"/>
    <property type="evidence" value="ECO:0007669"/>
    <property type="project" value="UniProtKB-KW"/>
</dbReference>
<feature type="transmembrane region" description="Helical" evidence="2">
    <location>
        <begin position="421"/>
        <end position="444"/>
    </location>
</feature>
<keyword evidence="4" id="KW-1185">Reference proteome</keyword>
<evidence type="ECO:0000256" key="1">
    <source>
        <dbReference type="ARBA" id="ARBA00022847"/>
    </source>
</evidence>
<keyword evidence="1" id="KW-0813">Transport</keyword>
<dbReference type="InterPro" id="IPR039672">
    <property type="entry name" value="MFS_2"/>
</dbReference>
<dbReference type="PANTHER" id="PTHR11328">
    <property type="entry name" value="MAJOR FACILITATOR SUPERFAMILY DOMAIN-CONTAINING PROTEIN"/>
    <property type="match status" value="1"/>
</dbReference>
<dbReference type="Proteomes" id="UP000440004">
    <property type="component" value="Unassembled WGS sequence"/>
</dbReference>
<feature type="transmembrane region" description="Helical" evidence="2">
    <location>
        <begin position="20"/>
        <end position="41"/>
    </location>
</feature>
<dbReference type="PANTHER" id="PTHR11328:SF36">
    <property type="entry name" value="MELIBIOSE PERMEASE"/>
    <property type="match status" value="1"/>
</dbReference>
<comment type="caution">
    <text evidence="3">The sequence shown here is derived from an EMBL/GenBank/DDBJ whole genome shotgun (WGS) entry which is preliminary data.</text>
</comment>
<evidence type="ECO:0000313" key="4">
    <source>
        <dbReference type="Proteomes" id="UP000440004"/>
    </source>
</evidence>
<reference evidence="3 4" key="1">
    <citation type="submission" date="2019-10" db="EMBL/GenBank/DDBJ databases">
        <title>Alkalibaculum tamaniensis sp.nov., a new alkaliphilic acetogen, isolated on methoxylated aromatics from a mud volcano.</title>
        <authorList>
            <person name="Khomyakova M.A."/>
            <person name="Merkel A.Y."/>
            <person name="Bonch-Osmolovskaya E.A."/>
            <person name="Slobodkin A.I."/>
        </authorList>
    </citation>
    <scope>NUCLEOTIDE SEQUENCE [LARGE SCALE GENOMIC DNA]</scope>
    <source>
        <strain evidence="3 4">M08DMB</strain>
    </source>
</reference>
<protein>
    <submittedName>
        <fullName evidence="3">MFS transporter</fullName>
    </submittedName>
</protein>
<name>A0A6A7K557_9FIRM</name>
<dbReference type="Pfam" id="PF13347">
    <property type="entry name" value="MFS_2"/>
    <property type="match status" value="1"/>
</dbReference>
<feature type="transmembrane region" description="Helical" evidence="2">
    <location>
        <begin position="111"/>
        <end position="130"/>
    </location>
</feature>
<sequence>MRRVKMEKYQLKEREIMAVALPNAVSAMVHIVPVMFGMMFMTEYLGISAAAMGTAMLVTKLLDYVVAIFAGSIIEKTHSKKYGKYALWMRITTFTLFFSSLLQLVDTSGFIAAPIGRLIFVSIFYCGLHFGMNFRATSQGGLIQRMAGPSMEIRKRMNARQAQVNAAVTIVSGAITIPLIGYFATKFGAANGYAITLILFGALFLVLSLTMLFPVMKKYDRPRESAEVANTPTVGQMFKSIISNKQMIFMFFMITSMTVGTQIFTPLLAYYFKVVTGNLSVMTLLLTIQGIGAFLFSLVAPAIAKKLGKKGALIFSAALSITCYLGIWLFGLNHVWALVAFACLIKGSDAIYRCFAINYFLDCGEYGYYTTGQDNRTMALTVMNWPIKIGFLAGGAAVGYGLALIGYTAGMEVTSVFANKFMVLFGLLPAVLFLVTLLLAIFAYKLTDEQAEFYATENNKREAALKGTL</sequence>
<evidence type="ECO:0000313" key="3">
    <source>
        <dbReference type="EMBL" id="MPW24273.1"/>
    </source>
</evidence>
<dbReference type="SUPFAM" id="SSF103473">
    <property type="entry name" value="MFS general substrate transporter"/>
    <property type="match status" value="1"/>
</dbReference>
<feature type="transmembrane region" description="Helical" evidence="2">
    <location>
        <begin position="85"/>
        <end position="105"/>
    </location>
</feature>
<keyword evidence="2" id="KW-0812">Transmembrane</keyword>
<feature type="transmembrane region" description="Helical" evidence="2">
    <location>
        <begin position="311"/>
        <end position="331"/>
    </location>
</feature>
<dbReference type="EMBL" id="WHNX01000001">
    <property type="protein sequence ID" value="MPW24273.1"/>
    <property type="molecule type" value="Genomic_DNA"/>
</dbReference>
<feature type="transmembrane region" description="Helical" evidence="2">
    <location>
        <begin position="247"/>
        <end position="272"/>
    </location>
</feature>
<feature type="transmembrane region" description="Helical" evidence="2">
    <location>
        <begin position="190"/>
        <end position="213"/>
    </location>
</feature>
<keyword evidence="2" id="KW-1133">Transmembrane helix</keyword>
<dbReference type="AlphaFoldDB" id="A0A6A7K557"/>
<dbReference type="InterPro" id="IPR036259">
    <property type="entry name" value="MFS_trans_sf"/>
</dbReference>
<dbReference type="GO" id="GO:0005886">
    <property type="term" value="C:plasma membrane"/>
    <property type="evidence" value="ECO:0007669"/>
    <property type="project" value="TreeGrafter"/>
</dbReference>
<feature type="transmembrane region" description="Helical" evidence="2">
    <location>
        <begin position="284"/>
        <end position="304"/>
    </location>
</feature>
<feature type="transmembrane region" description="Helical" evidence="2">
    <location>
        <begin position="164"/>
        <end position="184"/>
    </location>
</feature>
<accession>A0A6A7K557</accession>
<dbReference type="GO" id="GO:0008643">
    <property type="term" value="P:carbohydrate transport"/>
    <property type="evidence" value="ECO:0007669"/>
    <property type="project" value="InterPro"/>
</dbReference>
<dbReference type="Gene3D" id="1.20.1250.20">
    <property type="entry name" value="MFS general substrate transporter like domains"/>
    <property type="match status" value="2"/>
</dbReference>
<proteinExistence type="predicted"/>
<keyword evidence="2" id="KW-0472">Membrane</keyword>
<feature type="transmembrane region" description="Helical" evidence="2">
    <location>
        <begin position="47"/>
        <end position="73"/>
    </location>
</feature>
<feature type="transmembrane region" description="Helical" evidence="2">
    <location>
        <begin position="389"/>
        <end position="409"/>
    </location>
</feature>
<gene>
    <name evidence="3" type="ORF">GC105_00495</name>
</gene>
<organism evidence="3 4">
    <name type="scientific">Alkalibaculum sporogenes</name>
    <dbReference type="NCBI Taxonomy" id="2655001"/>
    <lineage>
        <taxon>Bacteria</taxon>
        <taxon>Bacillati</taxon>
        <taxon>Bacillota</taxon>
        <taxon>Clostridia</taxon>
        <taxon>Eubacteriales</taxon>
        <taxon>Eubacteriaceae</taxon>
        <taxon>Alkalibaculum</taxon>
    </lineage>
</organism>
<keyword evidence="1" id="KW-0769">Symport</keyword>